<name>A0A368QC97_SETIT</name>
<accession>A0A368QC97</accession>
<protein>
    <submittedName>
        <fullName evidence="1">Uncharacterized protein</fullName>
    </submittedName>
</protein>
<dbReference type="EMBL" id="CM003530">
    <property type="protein sequence ID" value="RCV15338.1"/>
    <property type="molecule type" value="Genomic_DNA"/>
</dbReference>
<proteinExistence type="predicted"/>
<sequence>MAMVLTAAGGQRSATSSIAMYALVLDLGRQGKHAAAAARRTFRPPSIRTPSIPSVTGGDFDRERSIRRLRPMHASSPSVALVWSARTRWCLRLRRADADGEAFCRNSYAIRQFRRTTFFRGVFRCNVWS</sequence>
<evidence type="ECO:0000313" key="1">
    <source>
        <dbReference type="EMBL" id="RCV15338.1"/>
    </source>
</evidence>
<gene>
    <name evidence="1" type="ORF">SETIT_3G049700v2</name>
</gene>
<reference evidence="1" key="1">
    <citation type="journal article" date="2012" name="Nat. Biotechnol.">
        <title>Reference genome sequence of the model plant Setaria.</title>
        <authorList>
            <person name="Bennetzen J.L."/>
            <person name="Schmutz J."/>
            <person name="Wang H."/>
            <person name="Percifield R."/>
            <person name="Hawkins J."/>
            <person name="Pontaroli A.C."/>
            <person name="Estep M."/>
            <person name="Feng L."/>
            <person name="Vaughn J.N."/>
            <person name="Grimwood J."/>
            <person name="Jenkins J."/>
            <person name="Barry K."/>
            <person name="Lindquist E."/>
            <person name="Hellsten U."/>
            <person name="Deshpande S."/>
            <person name="Wang X."/>
            <person name="Wu X."/>
            <person name="Mitros T."/>
            <person name="Triplett J."/>
            <person name="Yang X."/>
            <person name="Ye C.Y."/>
            <person name="Mauro-Herrera M."/>
            <person name="Wang L."/>
            <person name="Li P."/>
            <person name="Sharma M."/>
            <person name="Sharma R."/>
            <person name="Ronald P.C."/>
            <person name="Panaud O."/>
            <person name="Kellogg E.A."/>
            <person name="Brutnell T.P."/>
            <person name="Doust A.N."/>
            <person name="Tuskan G.A."/>
            <person name="Rokhsar D."/>
            <person name="Devos K.M."/>
        </authorList>
    </citation>
    <scope>NUCLEOTIDE SEQUENCE [LARGE SCALE GENOMIC DNA]</scope>
    <source>
        <strain evidence="1">Yugu1</strain>
    </source>
</reference>
<dbReference type="AlphaFoldDB" id="A0A368QC97"/>
<organism evidence="1">
    <name type="scientific">Setaria italica</name>
    <name type="common">Foxtail millet</name>
    <name type="synonym">Panicum italicum</name>
    <dbReference type="NCBI Taxonomy" id="4555"/>
    <lineage>
        <taxon>Eukaryota</taxon>
        <taxon>Viridiplantae</taxon>
        <taxon>Streptophyta</taxon>
        <taxon>Embryophyta</taxon>
        <taxon>Tracheophyta</taxon>
        <taxon>Spermatophyta</taxon>
        <taxon>Magnoliopsida</taxon>
        <taxon>Liliopsida</taxon>
        <taxon>Poales</taxon>
        <taxon>Poaceae</taxon>
        <taxon>PACMAD clade</taxon>
        <taxon>Panicoideae</taxon>
        <taxon>Panicodae</taxon>
        <taxon>Paniceae</taxon>
        <taxon>Cenchrinae</taxon>
        <taxon>Setaria</taxon>
    </lineage>
</organism>
<reference evidence="1" key="2">
    <citation type="submission" date="2015-07" db="EMBL/GenBank/DDBJ databases">
        <authorList>
            <person name="Noorani M."/>
        </authorList>
    </citation>
    <scope>NUCLEOTIDE SEQUENCE</scope>
    <source>
        <strain evidence="1">Yugu1</strain>
    </source>
</reference>
<dbReference type="EMBL" id="CM003530">
    <property type="protein sequence ID" value="RCV15337.1"/>
    <property type="molecule type" value="Genomic_DNA"/>
</dbReference>